<dbReference type="GO" id="GO:0005634">
    <property type="term" value="C:nucleus"/>
    <property type="evidence" value="ECO:0007669"/>
    <property type="project" value="UniProtKB-SubCell"/>
</dbReference>
<dbReference type="AlphaFoldDB" id="A0AAQ3JN81"/>
<evidence type="ECO:0000256" key="1">
    <source>
        <dbReference type="ARBA" id="ARBA00004123"/>
    </source>
</evidence>
<accession>A0AAQ3JN81</accession>
<keyword evidence="3" id="KW-0805">Transcription regulation</keyword>
<gene>
    <name evidence="8" type="ORF">Cni_G01683</name>
</gene>
<keyword evidence="9" id="KW-1185">Reference proteome</keyword>
<evidence type="ECO:0000256" key="4">
    <source>
        <dbReference type="ARBA" id="ARBA00023125"/>
    </source>
</evidence>
<evidence type="ECO:0000256" key="2">
    <source>
        <dbReference type="ARBA" id="ARBA00022737"/>
    </source>
</evidence>
<evidence type="ECO:0000256" key="6">
    <source>
        <dbReference type="ARBA" id="ARBA00023242"/>
    </source>
</evidence>
<keyword evidence="5" id="KW-0804">Transcription</keyword>
<dbReference type="PANTHER" id="PTHR31674:SF62">
    <property type="entry name" value="B3 DOMAIN-CONTAINING PROTEIN REM14-RELATED"/>
    <property type="match status" value="1"/>
</dbReference>
<comment type="subcellular location">
    <subcellularLocation>
        <location evidence="1">Nucleus</location>
    </subcellularLocation>
</comment>
<dbReference type="SUPFAM" id="SSF101936">
    <property type="entry name" value="DNA-binding pseudobarrel domain"/>
    <property type="match status" value="1"/>
</dbReference>
<dbReference type="InterPro" id="IPR039218">
    <property type="entry name" value="REM_fam"/>
</dbReference>
<dbReference type="SMART" id="SM01019">
    <property type="entry name" value="B3"/>
    <property type="match status" value="1"/>
</dbReference>
<evidence type="ECO:0000256" key="3">
    <source>
        <dbReference type="ARBA" id="ARBA00023015"/>
    </source>
</evidence>
<keyword evidence="2" id="KW-0677">Repeat</keyword>
<dbReference type="InterPro" id="IPR015300">
    <property type="entry name" value="DNA-bd_pseudobarrel_sf"/>
</dbReference>
<feature type="domain" description="TF-B3" evidence="7">
    <location>
        <begin position="31"/>
        <end position="124"/>
    </location>
</feature>
<name>A0AAQ3JN81_9LILI</name>
<dbReference type="Gene3D" id="2.40.330.10">
    <property type="entry name" value="DNA-binding pseudobarrel domain"/>
    <property type="match status" value="1"/>
</dbReference>
<evidence type="ECO:0000313" key="9">
    <source>
        <dbReference type="Proteomes" id="UP001327560"/>
    </source>
</evidence>
<protein>
    <submittedName>
        <fullName evidence="8">B3 domain-containing protein</fullName>
    </submittedName>
</protein>
<evidence type="ECO:0000259" key="7">
    <source>
        <dbReference type="PROSITE" id="PS50863"/>
    </source>
</evidence>
<evidence type="ECO:0000256" key="5">
    <source>
        <dbReference type="ARBA" id="ARBA00023163"/>
    </source>
</evidence>
<proteinExistence type="predicted"/>
<dbReference type="GO" id="GO:0003677">
    <property type="term" value="F:DNA binding"/>
    <property type="evidence" value="ECO:0007669"/>
    <property type="project" value="UniProtKB-KW"/>
</dbReference>
<dbReference type="PROSITE" id="PS50863">
    <property type="entry name" value="B3"/>
    <property type="match status" value="1"/>
</dbReference>
<sequence>MPKLSNSKGKQVVKEEAAQTSYTMWSKQLPQFERVITACNLSRGSVYFPRGITISDHLRNKSRIIATNYSGRKWPLRLRRDPTSRVITTGWRQFISDNGVELGDKFIFQFVSERVVRIQVQKKLQLQMIDSF</sequence>
<dbReference type="InterPro" id="IPR003340">
    <property type="entry name" value="B3_DNA-bd"/>
</dbReference>
<dbReference type="Pfam" id="PF02362">
    <property type="entry name" value="B3"/>
    <property type="match status" value="1"/>
</dbReference>
<organism evidence="8 9">
    <name type="scientific">Canna indica</name>
    <name type="common">Indian-shot</name>
    <dbReference type="NCBI Taxonomy" id="4628"/>
    <lineage>
        <taxon>Eukaryota</taxon>
        <taxon>Viridiplantae</taxon>
        <taxon>Streptophyta</taxon>
        <taxon>Embryophyta</taxon>
        <taxon>Tracheophyta</taxon>
        <taxon>Spermatophyta</taxon>
        <taxon>Magnoliopsida</taxon>
        <taxon>Liliopsida</taxon>
        <taxon>Zingiberales</taxon>
        <taxon>Cannaceae</taxon>
        <taxon>Canna</taxon>
    </lineage>
</organism>
<dbReference type="CDD" id="cd10017">
    <property type="entry name" value="B3_DNA"/>
    <property type="match status" value="1"/>
</dbReference>
<evidence type="ECO:0000313" key="8">
    <source>
        <dbReference type="EMBL" id="WOK92991.1"/>
    </source>
</evidence>
<keyword evidence="6" id="KW-0539">Nucleus</keyword>
<dbReference type="PANTHER" id="PTHR31674">
    <property type="entry name" value="B3 DOMAIN-CONTAINING PROTEIN REM-LIKE 3-RELATED"/>
    <property type="match status" value="1"/>
</dbReference>
<keyword evidence="4" id="KW-0238">DNA-binding</keyword>
<dbReference type="EMBL" id="CP136890">
    <property type="protein sequence ID" value="WOK92991.1"/>
    <property type="molecule type" value="Genomic_DNA"/>
</dbReference>
<reference evidence="8 9" key="1">
    <citation type="submission" date="2023-10" db="EMBL/GenBank/DDBJ databases">
        <title>Chromosome-scale genome assembly provides insights into flower coloration mechanisms of Canna indica.</title>
        <authorList>
            <person name="Li C."/>
        </authorList>
    </citation>
    <scope>NUCLEOTIDE SEQUENCE [LARGE SCALE GENOMIC DNA]</scope>
    <source>
        <tissue evidence="8">Flower</tissue>
    </source>
</reference>
<dbReference type="Proteomes" id="UP001327560">
    <property type="component" value="Chromosome 1"/>
</dbReference>